<proteinExistence type="predicted"/>
<keyword evidence="3" id="KW-1185">Reference proteome</keyword>
<evidence type="ECO:0000256" key="1">
    <source>
        <dbReference type="SAM" id="MobiDB-lite"/>
    </source>
</evidence>
<comment type="caution">
    <text evidence="2">The sequence shown here is derived from an EMBL/GenBank/DDBJ whole genome shotgun (WGS) entry which is preliminary data.</text>
</comment>
<dbReference type="EMBL" id="RQTK01000008">
    <property type="protein sequence ID" value="RUS91615.1"/>
    <property type="molecule type" value="Genomic_DNA"/>
</dbReference>
<reference evidence="2 3" key="1">
    <citation type="submission" date="2019-01" db="EMBL/GenBank/DDBJ databases">
        <title>A draft genome assembly of the solar-powered sea slug Elysia chlorotica.</title>
        <authorList>
            <person name="Cai H."/>
            <person name="Li Q."/>
            <person name="Fang X."/>
            <person name="Li J."/>
            <person name="Curtis N.E."/>
            <person name="Altenburger A."/>
            <person name="Shibata T."/>
            <person name="Feng M."/>
            <person name="Maeda T."/>
            <person name="Schwartz J.A."/>
            <person name="Shigenobu S."/>
            <person name="Lundholm N."/>
            <person name="Nishiyama T."/>
            <person name="Yang H."/>
            <person name="Hasebe M."/>
            <person name="Li S."/>
            <person name="Pierce S.K."/>
            <person name="Wang J."/>
        </authorList>
    </citation>
    <scope>NUCLEOTIDE SEQUENCE [LARGE SCALE GENOMIC DNA]</scope>
    <source>
        <strain evidence="2">EC2010</strain>
        <tissue evidence="2">Whole organism of an adult</tissue>
    </source>
</reference>
<accession>A0A3S1BMC2</accession>
<name>A0A3S1BMC2_ELYCH</name>
<dbReference type="Proteomes" id="UP000271974">
    <property type="component" value="Unassembled WGS sequence"/>
</dbReference>
<organism evidence="2 3">
    <name type="scientific">Elysia chlorotica</name>
    <name type="common">Eastern emerald elysia</name>
    <name type="synonym">Sea slug</name>
    <dbReference type="NCBI Taxonomy" id="188477"/>
    <lineage>
        <taxon>Eukaryota</taxon>
        <taxon>Metazoa</taxon>
        <taxon>Spiralia</taxon>
        <taxon>Lophotrochozoa</taxon>
        <taxon>Mollusca</taxon>
        <taxon>Gastropoda</taxon>
        <taxon>Heterobranchia</taxon>
        <taxon>Euthyneura</taxon>
        <taxon>Panpulmonata</taxon>
        <taxon>Sacoglossa</taxon>
        <taxon>Placobranchoidea</taxon>
        <taxon>Plakobranchidae</taxon>
        <taxon>Elysia</taxon>
    </lineage>
</organism>
<evidence type="ECO:0000313" key="2">
    <source>
        <dbReference type="EMBL" id="RUS91615.1"/>
    </source>
</evidence>
<sequence>MHLNQGHRSVCSYIIGLRRKSVRPLSSSHLDQQFAPCLWVAGGNPSTKATDLQRRHIRRQLRTCSRDHAHHAVLFENTSSAATQPLGFRSRSLTIWSTTFHGQPRPSTYALRGRGRPLSTVAFHGLVGAAKPTLFISRWADAEAACTPSQRRAYHYNVHHGHLPRVVPVLRPGPPCTGAVKASSGSGARQFGGVPPTAGGGNSSGRFNNNKSYQFMNSGTSRNLFGVSDG</sequence>
<dbReference type="AlphaFoldDB" id="A0A3S1BMC2"/>
<feature type="region of interest" description="Disordered" evidence="1">
    <location>
        <begin position="180"/>
        <end position="204"/>
    </location>
</feature>
<gene>
    <name evidence="2" type="ORF">EGW08_000588</name>
</gene>
<evidence type="ECO:0000313" key="3">
    <source>
        <dbReference type="Proteomes" id="UP000271974"/>
    </source>
</evidence>
<protein>
    <submittedName>
        <fullName evidence="2">Uncharacterized protein</fullName>
    </submittedName>
</protein>